<dbReference type="RefSeq" id="WP_114130232.1">
    <property type="nucleotide sequence ID" value="NZ_CP068436.1"/>
</dbReference>
<reference evidence="2 3" key="1">
    <citation type="submission" date="2018-04" db="EMBL/GenBank/DDBJ databases">
        <title>Cupriavidus necator CR12 genome sequencing and assembly.</title>
        <authorList>
            <person name="Ben Fekih I."/>
            <person name="Mazhar H.S."/>
            <person name="Bello S.K."/>
            <person name="Rensing C."/>
        </authorList>
    </citation>
    <scope>NUCLEOTIDE SEQUENCE [LARGE SCALE GENOMIC DNA]</scope>
    <source>
        <strain evidence="2 3">CR12</strain>
    </source>
</reference>
<sequence>MRKTIFLTRAHVERLNSLVVDQALPTHKRQSLREIIDQAIVCTHTSLPAKAITLHTPFLCIEAQHREHLLWRIVYPEDADYRQGKLSILSPAGMALFGLHEGQHVRVAVPESLNFLEITVEEVLESERVH</sequence>
<accession>A0A367PQY8</accession>
<dbReference type="AlphaFoldDB" id="A0A367PQY8"/>
<dbReference type="InterPro" id="IPR001437">
    <property type="entry name" value="Tscrpt_elong_fac_GreA/B_C"/>
</dbReference>
<dbReference type="SUPFAM" id="SSF54534">
    <property type="entry name" value="FKBP-like"/>
    <property type="match status" value="1"/>
</dbReference>
<evidence type="ECO:0000313" key="2">
    <source>
        <dbReference type="EMBL" id="RCJ10330.1"/>
    </source>
</evidence>
<dbReference type="InterPro" id="IPR036953">
    <property type="entry name" value="GreA/GreB_C_sf"/>
</dbReference>
<name>A0A367PQY8_CUPNE</name>
<proteinExistence type="predicted"/>
<comment type="caution">
    <text evidence="2">The sequence shown here is derived from an EMBL/GenBank/DDBJ whole genome shotgun (WGS) entry which is preliminary data.</text>
</comment>
<dbReference type="Gene3D" id="3.10.50.30">
    <property type="entry name" value="Transcription elongation factor, GreA/GreB, C-terminal domain"/>
    <property type="match status" value="1"/>
</dbReference>
<organism evidence="2 3">
    <name type="scientific">Cupriavidus necator</name>
    <name type="common">Alcaligenes eutrophus</name>
    <name type="synonym">Ralstonia eutropha</name>
    <dbReference type="NCBI Taxonomy" id="106590"/>
    <lineage>
        <taxon>Bacteria</taxon>
        <taxon>Pseudomonadati</taxon>
        <taxon>Pseudomonadota</taxon>
        <taxon>Betaproteobacteria</taxon>
        <taxon>Burkholderiales</taxon>
        <taxon>Burkholderiaceae</taxon>
        <taxon>Cupriavidus</taxon>
    </lineage>
</organism>
<dbReference type="GO" id="GO:0003677">
    <property type="term" value="F:DNA binding"/>
    <property type="evidence" value="ECO:0007669"/>
    <property type="project" value="InterPro"/>
</dbReference>
<evidence type="ECO:0000313" key="3">
    <source>
        <dbReference type="Proteomes" id="UP000253501"/>
    </source>
</evidence>
<evidence type="ECO:0000259" key="1">
    <source>
        <dbReference type="Pfam" id="PF01272"/>
    </source>
</evidence>
<gene>
    <name evidence="2" type="ORF">DDK22_00625</name>
</gene>
<feature type="domain" description="Transcription elongation factor GreA/GreB C-terminal" evidence="1">
    <location>
        <begin position="64"/>
        <end position="113"/>
    </location>
</feature>
<protein>
    <recommendedName>
        <fullName evidence="1">Transcription elongation factor GreA/GreB C-terminal domain-containing protein</fullName>
    </recommendedName>
</protein>
<dbReference type="EMBL" id="QDHA01000002">
    <property type="protein sequence ID" value="RCJ10330.1"/>
    <property type="molecule type" value="Genomic_DNA"/>
</dbReference>
<dbReference type="Pfam" id="PF01272">
    <property type="entry name" value="GreA_GreB"/>
    <property type="match status" value="1"/>
</dbReference>
<dbReference type="Proteomes" id="UP000253501">
    <property type="component" value="Unassembled WGS sequence"/>
</dbReference>
<dbReference type="GO" id="GO:0032784">
    <property type="term" value="P:regulation of DNA-templated transcription elongation"/>
    <property type="evidence" value="ECO:0007669"/>
    <property type="project" value="InterPro"/>
</dbReference>